<keyword evidence="3" id="KW-1185">Reference proteome</keyword>
<reference evidence="2" key="1">
    <citation type="submission" date="2022-06" db="EMBL/GenBank/DDBJ databases">
        <title>Complete genome sequence of soil microorganisms Streptomyces sp. Qhu-M197 isolated from Alpine meadows habitats on the Tibetan Plateau.</title>
        <authorList>
            <person name="Zhang B."/>
            <person name="Xiang X."/>
            <person name="Fan J."/>
        </authorList>
    </citation>
    <scope>NUCLEOTIDE SEQUENCE</scope>
    <source>
        <strain evidence="2">Qhu-M197</strain>
    </source>
</reference>
<keyword evidence="1" id="KW-0812">Transmembrane</keyword>
<evidence type="ECO:0000256" key="1">
    <source>
        <dbReference type="SAM" id="Phobius"/>
    </source>
</evidence>
<dbReference type="Proteomes" id="UP001056374">
    <property type="component" value="Chromosome"/>
</dbReference>
<evidence type="ECO:0000313" key="3">
    <source>
        <dbReference type="Proteomes" id="UP001056374"/>
    </source>
</evidence>
<proteinExistence type="predicted"/>
<gene>
    <name evidence="2" type="ORF">NFX46_18635</name>
</gene>
<keyword evidence="1" id="KW-1133">Transmembrane helix</keyword>
<organism evidence="2 3">
    <name type="scientific">Streptomyces phaeoluteigriseus</name>
    <dbReference type="NCBI Taxonomy" id="114686"/>
    <lineage>
        <taxon>Bacteria</taxon>
        <taxon>Bacillati</taxon>
        <taxon>Actinomycetota</taxon>
        <taxon>Actinomycetes</taxon>
        <taxon>Kitasatosporales</taxon>
        <taxon>Streptomycetaceae</taxon>
        <taxon>Streptomyces</taxon>
        <taxon>Streptomyces aurantiacus group</taxon>
    </lineage>
</organism>
<sequence>MSVFAARSVASAGGGRACPVEGVEGARSTVVSETFWTAVDAIGTLAFFGVVWQAFLTRASPKSRRLMTADAIRGRLDSQAPDVTLTQSPPPWEPQAWNHTGMPCNTWRPQHTWHFPADQDGASGLILQQVLVLENLSDRTGESGFKRMYSRFAGVPLSLMRQPVRRFATSLRMRTASYSSCTSVAWIRHRSEHGREVSGVAAVPASHDLG</sequence>
<dbReference type="EMBL" id="CP099468">
    <property type="protein sequence ID" value="USQ89855.1"/>
    <property type="molecule type" value="Genomic_DNA"/>
</dbReference>
<dbReference type="RefSeq" id="WP_252556871.1">
    <property type="nucleotide sequence ID" value="NZ_CP099468.1"/>
</dbReference>
<evidence type="ECO:0000313" key="2">
    <source>
        <dbReference type="EMBL" id="USQ89855.1"/>
    </source>
</evidence>
<feature type="transmembrane region" description="Helical" evidence="1">
    <location>
        <begin position="35"/>
        <end position="56"/>
    </location>
</feature>
<protein>
    <submittedName>
        <fullName evidence="2">Uncharacterized protein</fullName>
    </submittedName>
</protein>
<keyword evidence="1" id="KW-0472">Membrane</keyword>
<accession>A0ABY4ZMV8</accession>
<name>A0ABY4ZMV8_9ACTN</name>